<dbReference type="STRING" id="4781.A0A0P1B445"/>
<evidence type="ECO:0000313" key="2">
    <source>
        <dbReference type="EMBL" id="CEG48441.1"/>
    </source>
</evidence>
<feature type="domain" description="WDR36/Utp21 C-terminal" evidence="1">
    <location>
        <begin position="20"/>
        <end position="138"/>
    </location>
</feature>
<protein>
    <recommendedName>
        <fullName evidence="1">WDR36/Utp21 C-terminal domain-containing protein</fullName>
    </recommendedName>
</protein>
<dbReference type="GO" id="GO:0006364">
    <property type="term" value="P:rRNA processing"/>
    <property type="evidence" value="ECO:0007669"/>
    <property type="project" value="InterPro"/>
</dbReference>
<sequence length="142" mass="16148">MVTTRCKLATLLAKAVEEEQDEDHPSSCFKDVAAYMQSLSASAVDVELSTLCMGDFDDDGKKLLGWFLDFLRKEMSGRQNFQVLQAYLNRFLKLHEDLLVADPALLAQADALGTIQQQQWQHLQKLLHNNLCLVQYLSKIQM</sequence>
<dbReference type="GO" id="GO:0032040">
    <property type="term" value="C:small-subunit processome"/>
    <property type="evidence" value="ECO:0007669"/>
    <property type="project" value="InterPro"/>
</dbReference>
<dbReference type="Proteomes" id="UP000054928">
    <property type="component" value="Unassembled WGS sequence"/>
</dbReference>
<dbReference type="RefSeq" id="XP_024584810.1">
    <property type="nucleotide sequence ID" value="XM_024719519.1"/>
</dbReference>
<keyword evidence="3" id="KW-1185">Reference proteome</keyword>
<accession>A0A0P1B445</accession>
<dbReference type="PANTHER" id="PTHR22840">
    <property type="entry name" value="WD REPEAT-CONTAINING PROTEIN 36"/>
    <property type="match status" value="1"/>
</dbReference>
<evidence type="ECO:0000313" key="3">
    <source>
        <dbReference type="Proteomes" id="UP000054928"/>
    </source>
</evidence>
<dbReference type="PANTHER" id="PTHR22840:SF12">
    <property type="entry name" value="WD REPEAT-CONTAINING PROTEIN 36"/>
    <property type="match status" value="1"/>
</dbReference>
<dbReference type="EMBL" id="CCYD01002939">
    <property type="protein sequence ID" value="CEG48441.1"/>
    <property type="molecule type" value="Genomic_DNA"/>
</dbReference>
<proteinExistence type="predicted"/>
<evidence type="ECO:0000259" key="1">
    <source>
        <dbReference type="Pfam" id="PF04192"/>
    </source>
</evidence>
<dbReference type="Pfam" id="PF04192">
    <property type="entry name" value="Utp21"/>
    <property type="match status" value="1"/>
</dbReference>
<organism evidence="2 3">
    <name type="scientific">Plasmopara halstedii</name>
    <name type="common">Downy mildew of sunflower</name>
    <dbReference type="NCBI Taxonomy" id="4781"/>
    <lineage>
        <taxon>Eukaryota</taxon>
        <taxon>Sar</taxon>
        <taxon>Stramenopiles</taxon>
        <taxon>Oomycota</taxon>
        <taxon>Peronosporomycetes</taxon>
        <taxon>Peronosporales</taxon>
        <taxon>Peronosporaceae</taxon>
        <taxon>Plasmopara</taxon>
    </lineage>
</organism>
<dbReference type="OrthoDB" id="10250769at2759"/>
<dbReference type="GO" id="GO:0034388">
    <property type="term" value="C:Pwp2p-containing subcomplex of 90S preribosome"/>
    <property type="evidence" value="ECO:0007669"/>
    <property type="project" value="TreeGrafter"/>
</dbReference>
<dbReference type="AlphaFoldDB" id="A0A0P1B445"/>
<name>A0A0P1B445_PLAHL</name>
<dbReference type="InterPro" id="IPR007319">
    <property type="entry name" value="WDR36/Utp21_C"/>
</dbReference>
<reference evidence="3" key="1">
    <citation type="submission" date="2014-09" db="EMBL/GenBank/DDBJ databases">
        <authorList>
            <person name="Sharma Rahul"/>
            <person name="Thines Marco"/>
        </authorList>
    </citation>
    <scope>NUCLEOTIDE SEQUENCE [LARGE SCALE GENOMIC DNA]</scope>
</reference>
<dbReference type="GeneID" id="36401316"/>